<comment type="subunit">
    <text evidence="7">Monomer.</text>
</comment>
<evidence type="ECO:0000256" key="4">
    <source>
        <dbReference type="ARBA" id="ARBA00022884"/>
    </source>
</evidence>
<dbReference type="InterPro" id="IPR018171">
    <property type="entry name" value="Pept_tRNA_hydro_CS"/>
</dbReference>
<dbReference type="FunFam" id="3.40.50.1470:FF:000001">
    <property type="entry name" value="Peptidyl-tRNA hydrolase"/>
    <property type="match status" value="1"/>
</dbReference>
<dbReference type="STRING" id="633813.SAMN04488087_0982"/>
<evidence type="ECO:0000256" key="9">
    <source>
        <dbReference type="RuleBase" id="RU004320"/>
    </source>
</evidence>
<dbReference type="EC" id="3.1.1.29" evidence="1 7"/>
<dbReference type="GO" id="GO:0004045">
    <property type="term" value="F:peptidyl-tRNA hydrolase activity"/>
    <property type="evidence" value="ECO:0007669"/>
    <property type="project" value="UniProtKB-UniRule"/>
</dbReference>
<sequence>MAARALIVGLGNPGARYATTRHNVGFMLVDRLAQQYGIAWRSERGPSLLGWGQLEGCPAGLMKPLTYMNRSGAAVSEIVRYYRIPLERLLVVYDDIHLPPGRIRLRPGGSAGGHNGVEDIIQALGTTAFPRLRIGIGRNFERGRQADYVLSPFTEEEWPQIDEALARACQAAITFACEGLTPAMNRYNRVENSL</sequence>
<evidence type="ECO:0000313" key="10">
    <source>
        <dbReference type="EMBL" id="SHK36657.1"/>
    </source>
</evidence>
<dbReference type="EMBL" id="FRAU01000002">
    <property type="protein sequence ID" value="SHK36657.1"/>
    <property type="molecule type" value="Genomic_DNA"/>
</dbReference>
<feature type="binding site" evidence="7">
    <location>
        <position position="17"/>
    </location>
    <ligand>
        <name>tRNA</name>
        <dbReference type="ChEBI" id="CHEBI:17843"/>
    </ligand>
</feature>
<evidence type="ECO:0000256" key="8">
    <source>
        <dbReference type="RuleBase" id="RU000673"/>
    </source>
</evidence>
<proteinExistence type="inferred from homology"/>
<comment type="function">
    <text evidence="7">Hydrolyzes ribosome-free peptidyl-tRNAs (with 1 or more amino acids incorporated), which drop off the ribosome during protein synthesis, or as a result of ribosome stalling.</text>
</comment>
<comment type="catalytic activity">
    <reaction evidence="7 8">
        <text>an N-acyl-L-alpha-aminoacyl-tRNA + H2O = an N-acyl-L-amino acid + a tRNA + H(+)</text>
        <dbReference type="Rhea" id="RHEA:54448"/>
        <dbReference type="Rhea" id="RHEA-COMP:10123"/>
        <dbReference type="Rhea" id="RHEA-COMP:13883"/>
        <dbReference type="ChEBI" id="CHEBI:15377"/>
        <dbReference type="ChEBI" id="CHEBI:15378"/>
        <dbReference type="ChEBI" id="CHEBI:59874"/>
        <dbReference type="ChEBI" id="CHEBI:78442"/>
        <dbReference type="ChEBI" id="CHEBI:138191"/>
        <dbReference type="EC" id="3.1.1.29"/>
    </reaction>
</comment>
<name>A0A1M6RWK4_9BACT</name>
<dbReference type="PROSITE" id="PS01195">
    <property type="entry name" value="PEPT_TRNA_HYDROL_1"/>
    <property type="match status" value="1"/>
</dbReference>
<evidence type="ECO:0000256" key="3">
    <source>
        <dbReference type="ARBA" id="ARBA00022801"/>
    </source>
</evidence>
<comment type="function">
    <text evidence="7">Catalyzes the release of premature peptidyl moieties from peptidyl-tRNA molecules trapped in stalled 50S ribosomal subunits, and thus maintains levels of free tRNAs and 50S ribosomes.</text>
</comment>
<dbReference type="Gene3D" id="3.40.50.1470">
    <property type="entry name" value="Peptidyl-tRNA hydrolase"/>
    <property type="match status" value="1"/>
</dbReference>
<keyword evidence="2 7" id="KW-0820">tRNA-binding</keyword>
<dbReference type="HAMAP" id="MF_00083">
    <property type="entry name" value="Pept_tRNA_hydro_bact"/>
    <property type="match status" value="1"/>
</dbReference>
<organism evidence="10 11">
    <name type="scientific">Rhodothermus profundi</name>
    <dbReference type="NCBI Taxonomy" id="633813"/>
    <lineage>
        <taxon>Bacteria</taxon>
        <taxon>Pseudomonadati</taxon>
        <taxon>Rhodothermota</taxon>
        <taxon>Rhodothermia</taxon>
        <taxon>Rhodothermales</taxon>
        <taxon>Rhodothermaceae</taxon>
        <taxon>Rhodothermus</taxon>
    </lineage>
</organism>
<accession>A0A1M6RWK4</accession>
<feature type="binding site" evidence="7">
    <location>
        <position position="115"/>
    </location>
    <ligand>
        <name>tRNA</name>
        <dbReference type="ChEBI" id="CHEBI:17843"/>
    </ligand>
</feature>
<dbReference type="PANTHER" id="PTHR17224">
    <property type="entry name" value="PEPTIDYL-TRNA HYDROLASE"/>
    <property type="match status" value="1"/>
</dbReference>
<dbReference type="RefSeq" id="WP_072714834.1">
    <property type="nucleotide sequence ID" value="NZ_FRAU01000002.1"/>
</dbReference>
<dbReference type="OrthoDB" id="9800507at2"/>
<feature type="binding site" evidence="7">
    <location>
        <position position="67"/>
    </location>
    <ligand>
        <name>tRNA</name>
        <dbReference type="ChEBI" id="CHEBI:17843"/>
    </ligand>
</feature>
<dbReference type="GO" id="GO:0006515">
    <property type="term" value="P:protein quality control for misfolded or incompletely synthesized proteins"/>
    <property type="evidence" value="ECO:0007669"/>
    <property type="project" value="UniProtKB-UniRule"/>
</dbReference>
<feature type="site" description="Discriminates between blocked and unblocked aminoacyl-tRNA" evidence="7">
    <location>
        <position position="12"/>
    </location>
</feature>
<dbReference type="GO" id="GO:0005737">
    <property type="term" value="C:cytoplasm"/>
    <property type="evidence" value="ECO:0007669"/>
    <property type="project" value="UniProtKB-SubCell"/>
</dbReference>
<dbReference type="InterPro" id="IPR036416">
    <property type="entry name" value="Pept_tRNA_hydro_sf"/>
</dbReference>
<keyword evidence="3 7" id="KW-0378">Hydrolase</keyword>
<evidence type="ECO:0000256" key="7">
    <source>
        <dbReference type="HAMAP-Rule" id="MF_00083"/>
    </source>
</evidence>
<comment type="similarity">
    <text evidence="5 7 9">Belongs to the PTH family.</text>
</comment>
<evidence type="ECO:0000256" key="5">
    <source>
        <dbReference type="ARBA" id="ARBA00038063"/>
    </source>
</evidence>
<evidence type="ECO:0000313" key="11">
    <source>
        <dbReference type="Proteomes" id="UP000185812"/>
    </source>
</evidence>
<evidence type="ECO:0000256" key="6">
    <source>
        <dbReference type="ARBA" id="ARBA00050038"/>
    </source>
</evidence>
<keyword evidence="11" id="KW-1185">Reference proteome</keyword>
<keyword evidence="7" id="KW-0963">Cytoplasm</keyword>
<gene>
    <name evidence="7" type="primary">pth</name>
    <name evidence="10" type="ORF">SAMN04488087_0982</name>
</gene>
<feature type="site" description="Stabilizes the basic form of H active site to accept a proton" evidence="7">
    <location>
        <position position="94"/>
    </location>
</feature>
<dbReference type="SUPFAM" id="SSF53178">
    <property type="entry name" value="Peptidyl-tRNA hydrolase-like"/>
    <property type="match status" value="1"/>
</dbReference>
<reference evidence="11" key="1">
    <citation type="submission" date="2016-11" db="EMBL/GenBank/DDBJ databases">
        <authorList>
            <person name="Varghese N."/>
            <person name="Submissions S."/>
        </authorList>
    </citation>
    <scope>NUCLEOTIDE SEQUENCE [LARGE SCALE GENOMIC DNA]</scope>
    <source>
        <strain evidence="11">DSM 22212</strain>
    </source>
</reference>
<dbReference type="Pfam" id="PF01195">
    <property type="entry name" value="Pept_tRNA_hydro"/>
    <property type="match status" value="1"/>
</dbReference>
<dbReference type="GO" id="GO:0000049">
    <property type="term" value="F:tRNA binding"/>
    <property type="evidence" value="ECO:0007669"/>
    <property type="project" value="UniProtKB-UniRule"/>
</dbReference>
<dbReference type="AlphaFoldDB" id="A0A1M6RWK4"/>
<dbReference type="NCBIfam" id="TIGR00447">
    <property type="entry name" value="pth"/>
    <property type="match status" value="1"/>
</dbReference>
<dbReference type="CDD" id="cd00462">
    <property type="entry name" value="PTH"/>
    <property type="match status" value="1"/>
</dbReference>
<feature type="binding site" evidence="7">
    <location>
        <position position="69"/>
    </location>
    <ligand>
        <name>tRNA</name>
        <dbReference type="ChEBI" id="CHEBI:17843"/>
    </ligand>
</feature>
<feature type="active site" description="Proton acceptor" evidence="7">
    <location>
        <position position="22"/>
    </location>
</feature>
<dbReference type="Proteomes" id="UP000185812">
    <property type="component" value="Unassembled WGS sequence"/>
</dbReference>
<dbReference type="InterPro" id="IPR001328">
    <property type="entry name" value="Pept_tRNA_hydro"/>
</dbReference>
<dbReference type="GO" id="GO:0072344">
    <property type="term" value="P:rescue of stalled ribosome"/>
    <property type="evidence" value="ECO:0007669"/>
    <property type="project" value="UniProtKB-UniRule"/>
</dbReference>
<evidence type="ECO:0000256" key="1">
    <source>
        <dbReference type="ARBA" id="ARBA00013260"/>
    </source>
</evidence>
<protein>
    <recommendedName>
        <fullName evidence="6 7">Peptidyl-tRNA hydrolase</fullName>
        <shortName evidence="7">Pth</shortName>
        <ecNumber evidence="1 7">3.1.1.29</ecNumber>
    </recommendedName>
</protein>
<comment type="subcellular location">
    <subcellularLocation>
        <location evidence="7">Cytoplasm</location>
    </subcellularLocation>
</comment>
<dbReference type="PANTHER" id="PTHR17224:SF1">
    <property type="entry name" value="PEPTIDYL-TRNA HYDROLASE"/>
    <property type="match status" value="1"/>
</dbReference>
<evidence type="ECO:0000256" key="2">
    <source>
        <dbReference type="ARBA" id="ARBA00022555"/>
    </source>
</evidence>
<keyword evidence="4 7" id="KW-0694">RNA-binding</keyword>